<feature type="repeat" description="ANK" evidence="6">
    <location>
        <begin position="1152"/>
        <end position="1184"/>
    </location>
</feature>
<sequence length="1524" mass="163331">MKDGLTGSAWGDWANYTASPLRAFENELGVQAPVGFWDPAGLSADGSVENFKRRRATEIKHGRIAMLATMGYITPEITGKFPGYLSPSAGLKFADIPNGLAAISKVPQAGWGQILLYMAYCEVSQTQEPGTAAYAGDFGFKVLTSSDPAEKTKKLNAEIANGRLAMMAIIGMFFQDGLTGSAWGDWANYTASPLRAFENELGVQAPVGFWDPAGLSADGSVENFKRRRATEIKHGRIAMLATMGYITPEITGKFPGYLSPSAGLKFADIPNGLAAISKVPQAGWGQILLYMAYCEVSQTQEPGTAAYAGDFGFKVLTSSDPAEKTKKLNAEIANGRLAMMAIIGMFFQDGLTGSAWGDWANYTASPLRAFENELGVQAPVGFWDPAGLSADGSVENFKRRRATEIKHGRIAMLATMGYITPEITGKFPGYLSPSAGLKFADIPNGLAAISKVPQAGWGQILLYMAYCEVSQTQEPGTAAYAGDFGFKVLTSSDPAEKTKKLNAEIANGRLAMMAIIGMFFQDGLTGSAWGDWANYTASPLRAFENELGVQAPVGFWDPAGLSADGSVENFKRRRATEIKHGRIAMLATMGYITPEITGKFPGYLSPSAGLKFADIPNGLAAISKVPQAGWGQILLYMAYCEVSQTQEPGTAAYAGDFGFKVLTSSDPAEKTKKLNAEIANGRLAMMAIIGMFFQDGLTGSAWGDWANYTASPLRAFENELGVQAPVGFWDPAGLSADGSVENFKRRRATEIKHGRIAMLATMGYITPEITGKFPGYLSPSAGLKFADIPNGLAAISKVPQAGWGQILLYMAYCEVSQTQEPGTAAYAGDFGFKVLTSSAPVGFFDPFGLTKDGDMEAFKRRRATELKNGRVAMLATMGLPTASVWLCAVCYIVPEYFRFPGYCAPSAGLKFTDIPNGLAALSKVPGAGWTQIFLFLGLVEKGLYTYDPTRQPGDYKNAGVLGVPNGSTMAPGEGRNRKLNSEIANGRLAMMAIIGMFFQDGLTGSAWGDWAAYTDSPLRAFENELGVQASRAHRRGFSDGQRMLSVRLLSGDVMRLPLEEVPNVGALKQYLSRLHGLPPRFRQRLLCRGDGTALEDACKLCAATELELVLLTFADIDTKQSEEFVTAAMDGDAEKVESVLLAPYDPDVKNGRGHTALYQSSTKGHTQVVRLLLEARADPDVPVNQGIRPLMMASGLGHLETVRALCKAGASMEQIEDVNGNTALMLAAYHGRLDVLRFLVENGASLHHRSMSGETCLNLAAQKAGADVVRYLLEQGLDMDAADNTRTSSLMLAARYGQVGAARVLLESGANKNLVDIAGATPLMLAAFQEHIEVIKLLLEASVEPDVVDTDGGTALYLASHEGKADVVRLLLQARANPDAATKRGTTGLMKASLNGHLGTVHLLLHADADQNRVTEAGSTALMMAAFEGQLEIVEALLDSGSRIDWADKEGHTRLMDSSTMDWADNEGTTALMEASQQGERNVVRLLLSRRANTNLTNKNGKTALMLASEEGHGSIEPLLRAAS</sequence>
<feature type="repeat" description="ANK" evidence="6">
    <location>
        <begin position="1417"/>
        <end position="1449"/>
    </location>
</feature>
<dbReference type="OrthoDB" id="439160at2759"/>
<gene>
    <name evidence="7" type="primary">ANKRD50</name>
    <name evidence="7" type="ORF">AK812_SmicGene42631</name>
</gene>
<evidence type="ECO:0000256" key="6">
    <source>
        <dbReference type="PROSITE-ProRule" id="PRU00023"/>
    </source>
</evidence>
<keyword evidence="4" id="KW-0934">Plastid</keyword>
<evidence type="ECO:0000256" key="5">
    <source>
        <dbReference type="PIRSR" id="PIRSR601344-1"/>
    </source>
</evidence>
<dbReference type="Pfam" id="PF00504">
    <property type="entry name" value="Chloroa_b-bind"/>
    <property type="match status" value="6"/>
</dbReference>
<dbReference type="OMA" id="WGQILLY"/>
<evidence type="ECO:0000313" key="8">
    <source>
        <dbReference type="Proteomes" id="UP000186817"/>
    </source>
</evidence>
<dbReference type="SUPFAM" id="SSF48403">
    <property type="entry name" value="Ankyrin repeat"/>
    <property type="match status" value="1"/>
</dbReference>
<keyword evidence="5" id="KW-0148">Chlorophyll</keyword>
<dbReference type="InterPro" id="IPR022796">
    <property type="entry name" value="Chloroa_b-bind"/>
</dbReference>
<name>A0A1Q9C327_SYMMI</name>
<dbReference type="PROSITE" id="PS50088">
    <property type="entry name" value="ANK_REPEAT"/>
    <property type="match status" value="10"/>
</dbReference>
<comment type="subcellular location">
    <subcellularLocation>
        <location evidence="1">Plastid</location>
        <location evidence="1">Chloroplast</location>
    </subcellularLocation>
</comment>
<keyword evidence="5" id="KW-0157">Chromophore</keyword>
<feature type="binding site" evidence="5">
    <location>
        <position position="383"/>
    </location>
    <ligand>
        <name>chlorophyll a</name>
        <dbReference type="ChEBI" id="CHEBI:58416"/>
        <label>1</label>
    </ligand>
</feature>
<dbReference type="InterPro" id="IPR036770">
    <property type="entry name" value="Ankyrin_rpt-contain_sf"/>
</dbReference>
<comment type="caution">
    <text evidence="7">The sequence shown here is derived from an EMBL/GenBank/DDBJ whole genome shotgun (WGS) entry which is preliminary data.</text>
</comment>
<dbReference type="Pfam" id="PF12796">
    <property type="entry name" value="Ank_2"/>
    <property type="match status" value="4"/>
</dbReference>
<dbReference type="SMART" id="SM00248">
    <property type="entry name" value="ANK"/>
    <property type="match status" value="10"/>
</dbReference>
<organism evidence="7 8">
    <name type="scientific">Symbiodinium microadriaticum</name>
    <name type="common">Dinoflagellate</name>
    <name type="synonym">Zooxanthella microadriatica</name>
    <dbReference type="NCBI Taxonomy" id="2951"/>
    <lineage>
        <taxon>Eukaryota</taxon>
        <taxon>Sar</taxon>
        <taxon>Alveolata</taxon>
        <taxon>Dinophyceae</taxon>
        <taxon>Suessiales</taxon>
        <taxon>Symbiodiniaceae</taxon>
        <taxon>Symbiodinium</taxon>
    </lineage>
</organism>
<evidence type="ECO:0000256" key="4">
    <source>
        <dbReference type="ARBA" id="ARBA00022640"/>
    </source>
</evidence>
<dbReference type="GO" id="GO:0009507">
    <property type="term" value="C:chloroplast"/>
    <property type="evidence" value="ECO:0007669"/>
    <property type="project" value="UniProtKB-SubCell"/>
</dbReference>
<evidence type="ECO:0000256" key="3">
    <source>
        <dbReference type="ARBA" id="ARBA00022531"/>
    </source>
</evidence>
<dbReference type="GO" id="GO:0009765">
    <property type="term" value="P:photosynthesis, light harvesting"/>
    <property type="evidence" value="ECO:0007669"/>
    <property type="project" value="InterPro"/>
</dbReference>
<feature type="repeat" description="ANK" evidence="6">
    <location>
        <begin position="1219"/>
        <end position="1251"/>
    </location>
</feature>
<dbReference type="InterPro" id="IPR002110">
    <property type="entry name" value="Ankyrin_rpt"/>
</dbReference>
<dbReference type="Proteomes" id="UP000186817">
    <property type="component" value="Unassembled WGS sequence"/>
</dbReference>
<dbReference type="Gene3D" id="1.10.3460.10">
    <property type="entry name" value="Chlorophyll a/b binding protein domain"/>
    <property type="match status" value="6"/>
</dbReference>
<keyword evidence="2" id="KW-0150">Chloroplast</keyword>
<dbReference type="Pfam" id="PF13637">
    <property type="entry name" value="Ank_4"/>
    <property type="match status" value="1"/>
</dbReference>
<keyword evidence="6" id="KW-0040">ANK repeat</keyword>
<feature type="repeat" description="ANK" evidence="6">
    <location>
        <begin position="1351"/>
        <end position="1383"/>
    </location>
</feature>
<feature type="repeat" description="ANK" evidence="6">
    <location>
        <begin position="1252"/>
        <end position="1284"/>
    </location>
</feature>
<dbReference type="CDD" id="cd17039">
    <property type="entry name" value="Ubl_ubiquitin_like"/>
    <property type="match status" value="1"/>
</dbReference>
<reference evidence="7 8" key="1">
    <citation type="submission" date="2016-02" db="EMBL/GenBank/DDBJ databases">
        <title>Genome analysis of coral dinoflagellate symbionts highlights evolutionary adaptations to a symbiotic lifestyle.</title>
        <authorList>
            <person name="Aranda M."/>
            <person name="Li Y."/>
            <person name="Liew Y.J."/>
            <person name="Baumgarten S."/>
            <person name="Simakov O."/>
            <person name="Wilson M."/>
            <person name="Piel J."/>
            <person name="Ashoor H."/>
            <person name="Bougouffa S."/>
            <person name="Bajic V.B."/>
            <person name="Ryu T."/>
            <person name="Ravasi T."/>
            <person name="Bayer T."/>
            <person name="Micklem G."/>
            <person name="Kim H."/>
            <person name="Bhak J."/>
            <person name="Lajeunesse T.C."/>
            <person name="Voolstra C.R."/>
        </authorList>
    </citation>
    <scope>NUCLEOTIDE SEQUENCE [LARGE SCALE GENOMIC DNA]</scope>
    <source>
        <strain evidence="7 8">CCMP2467</strain>
    </source>
</reference>
<dbReference type="EMBL" id="LSRX01001793">
    <property type="protein sequence ID" value="OLP77318.1"/>
    <property type="molecule type" value="Genomic_DNA"/>
</dbReference>
<evidence type="ECO:0000313" key="7">
    <source>
        <dbReference type="EMBL" id="OLP77318.1"/>
    </source>
</evidence>
<dbReference type="Gene3D" id="1.25.40.20">
    <property type="entry name" value="Ankyrin repeat-containing domain"/>
    <property type="match status" value="4"/>
</dbReference>
<evidence type="ECO:0000256" key="1">
    <source>
        <dbReference type="ARBA" id="ARBA00004229"/>
    </source>
</evidence>
<dbReference type="GO" id="GO:0016168">
    <property type="term" value="F:chlorophyll binding"/>
    <property type="evidence" value="ECO:0007669"/>
    <property type="project" value="UniProtKB-KW"/>
</dbReference>
<feature type="repeat" description="ANK" evidence="6">
    <location>
        <begin position="1467"/>
        <end position="1499"/>
    </location>
</feature>
<evidence type="ECO:0000256" key="2">
    <source>
        <dbReference type="ARBA" id="ARBA00022528"/>
    </source>
</evidence>
<dbReference type="PROSITE" id="PS50297">
    <property type="entry name" value="ANK_REP_REGION"/>
    <property type="match status" value="8"/>
</dbReference>
<dbReference type="PANTHER" id="PTHR21649">
    <property type="entry name" value="CHLOROPHYLL A/B BINDING PROTEIN"/>
    <property type="match status" value="1"/>
</dbReference>
<keyword evidence="8" id="KW-1185">Reference proteome</keyword>
<proteinExistence type="predicted"/>
<feature type="repeat" description="ANK" evidence="6">
    <location>
        <begin position="1318"/>
        <end position="1350"/>
    </location>
</feature>
<keyword evidence="3" id="KW-0602">Photosynthesis</keyword>
<dbReference type="SUPFAM" id="SSF103511">
    <property type="entry name" value="Chlorophyll a-b binding protein"/>
    <property type="match status" value="6"/>
</dbReference>
<dbReference type="InterPro" id="IPR001344">
    <property type="entry name" value="Chloro_AB-bd_pln"/>
</dbReference>
<feature type="repeat" description="ANK" evidence="6">
    <location>
        <begin position="1185"/>
        <end position="1217"/>
    </location>
</feature>
<feature type="repeat" description="ANK" evidence="6">
    <location>
        <begin position="1384"/>
        <end position="1416"/>
    </location>
</feature>
<accession>A0A1Q9C327</accession>
<protein>
    <submittedName>
        <fullName evidence="7">Ankyrin repeat domain-containing protein 50</fullName>
    </submittedName>
</protein>
<dbReference type="GO" id="GO:0016020">
    <property type="term" value="C:membrane"/>
    <property type="evidence" value="ECO:0007669"/>
    <property type="project" value="InterPro"/>
</dbReference>
<feature type="repeat" description="ANK" evidence="6">
    <location>
        <begin position="1285"/>
        <end position="1317"/>
    </location>
</feature>